<dbReference type="STRING" id="207949.RED65_10294"/>
<protein>
    <recommendedName>
        <fullName evidence="2">LapB rubredoxin metal binding domain-containing protein</fullName>
    </recommendedName>
</protein>
<sequence>MMDWTLLLVLVAAVAAGWLLGRQENKRSKDTPLPSLDMLAGGQSDTMQAILDMAQREEAVELQLNLGTFYRRRGELDKAVSIHQSLFARPDLDKDLAGQVQFALASDYLQSGLFDRAERLLLDLLKTHQNMKSKVLDKLVVLYEEEQDWESILSLASEVKNFKNIKSVAYACCELADQSIKKHEWREAQSYIDRALKIDSKCIWALILEAKVHEEQGLPNKMVASLKEALQYDPAQLHVILPNLKETFESRHRPHELEQILEELWIESPMPLSLHSYAEHLAKYESLDEAISQLTYSIAKVPTIEGFRLLLKQLIAKGEPLPLADMQHLKDILDQLGRGEDHYFCKQCGLETDQHHWRCPSCKQWETMVPKLATLNMAPTKPRKTHEF</sequence>
<dbReference type="SMART" id="SM00028">
    <property type="entry name" value="TPR"/>
    <property type="match status" value="4"/>
</dbReference>
<evidence type="ECO:0000259" key="2">
    <source>
        <dbReference type="Pfam" id="PF18073"/>
    </source>
</evidence>
<dbReference type="HOGENOM" id="CLU_059365_1_0_6"/>
<dbReference type="Pfam" id="PF18073">
    <property type="entry name" value="Zn_ribbon_LapB"/>
    <property type="match status" value="1"/>
</dbReference>
<dbReference type="Proteomes" id="UP000004263">
    <property type="component" value="Unassembled WGS sequence"/>
</dbReference>
<evidence type="ECO:0000313" key="4">
    <source>
        <dbReference type="Proteomes" id="UP000004263"/>
    </source>
</evidence>
<accession>Q1N617</accession>
<dbReference type="RefSeq" id="WP_007017196.1">
    <property type="nucleotide sequence ID" value="NZ_CH724113.1"/>
</dbReference>
<feature type="domain" description="LapB rubredoxin metal binding" evidence="2">
    <location>
        <begin position="343"/>
        <end position="370"/>
    </location>
</feature>
<evidence type="ECO:0000256" key="1">
    <source>
        <dbReference type="ARBA" id="ARBA00022723"/>
    </source>
</evidence>
<dbReference type="InterPro" id="IPR011990">
    <property type="entry name" value="TPR-like_helical_dom_sf"/>
</dbReference>
<dbReference type="Gene3D" id="1.25.40.10">
    <property type="entry name" value="Tetratricopeptide repeat domain"/>
    <property type="match status" value="2"/>
</dbReference>
<proteinExistence type="predicted"/>
<dbReference type="InterPro" id="IPR041166">
    <property type="entry name" value="Rubredoxin_2"/>
</dbReference>
<reference evidence="3 4" key="1">
    <citation type="submission" date="2006-03" db="EMBL/GenBank/DDBJ databases">
        <authorList>
            <person name="Pinhassi J."/>
            <person name="Pedros-Alio C."/>
            <person name="Ferriera S."/>
            <person name="Johnson J."/>
            <person name="Kravitz S."/>
            <person name="Halpern A."/>
            <person name="Remington K."/>
            <person name="Beeson K."/>
            <person name="Tran B."/>
            <person name="Rogers Y.-H."/>
            <person name="Friedman R."/>
            <person name="Venter J.C."/>
        </authorList>
    </citation>
    <scope>NUCLEOTIDE SEQUENCE [LARGE SCALE GENOMIC DNA]</scope>
    <source>
        <strain evidence="3 4">RED65</strain>
    </source>
</reference>
<dbReference type="GO" id="GO:0046872">
    <property type="term" value="F:metal ion binding"/>
    <property type="evidence" value="ECO:0007669"/>
    <property type="project" value="UniProtKB-KW"/>
</dbReference>
<dbReference type="Pfam" id="PF13176">
    <property type="entry name" value="TPR_7"/>
    <property type="match status" value="1"/>
</dbReference>
<keyword evidence="4" id="KW-1185">Reference proteome</keyword>
<dbReference type="EMBL" id="AAQH01000001">
    <property type="protein sequence ID" value="EAT13775.1"/>
    <property type="molecule type" value="Genomic_DNA"/>
</dbReference>
<keyword evidence="1" id="KW-0479">Metal-binding</keyword>
<name>Q1N617_9GAMM</name>
<evidence type="ECO:0000313" key="3">
    <source>
        <dbReference type="EMBL" id="EAT13775.1"/>
    </source>
</evidence>
<dbReference type="OrthoDB" id="507476at2"/>
<gene>
    <name evidence="3" type="ORF">RED65_10294</name>
</gene>
<dbReference type="AlphaFoldDB" id="Q1N617"/>
<organism evidence="3 4">
    <name type="scientific">Bermanella marisrubri</name>
    <dbReference type="NCBI Taxonomy" id="207949"/>
    <lineage>
        <taxon>Bacteria</taxon>
        <taxon>Pseudomonadati</taxon>
        <taxon>Pseudomonadota</taxon>
        <taxon>Gammaproteobacteria</taxon>
        <taxon>Oceanospirillales</taxon>
        <taxon>Oceanospirillaceae</taxon>
        <taxon>Bermanella</taxon>
    </lineage>
</organism>
<dbReference type="SUPFAM" id="SSF48452">
    <property type="entry name" value="TPR-like"/>
    <property type="match status" value="1"/>
</dbReference>
<comment type="caution">
    <text evidence="3">The sequence shown here is derived from an EMBL/GenBank/DDBJ whole genome shotgun (WGS) entry which is preliminary data.</text>
</comment>
<dbReference type="InterPro" id="IPR019734">
    <property type="entry name" value="TPR_rpt"/>
</dbReference>